<organism evidence="1 2">
    <name type="scientific">Prevotella brunnea</name>
    <dbReference type="NCBI Taxonomy" id="2508867"/>
    <lineage>
        <taxon>Bacteria</taxon>
        <taxon>Pseudomonadati</taxon>
        <taxon>Bacteroidota</taxon>
        <taxon>Bacteroidia</taxon>
        <taxon>Bacteroidales</taxon>
        <taxon>Prevotellaceae</taxon>
        <taxon>Prevotella</taxon>
    </lineage>
</organism>
<dbReference type="AlphaFoldDB" id="A0A5C8GD38"/>
<dbReference type="Pfam" id="PF11644">
    <property type="entry name" value="DUF3256"/>
    <property type="match status" value="1"/>
</dbReference>
<protein>
    <submittedName>
        <fullName evidence="1">DUF3256 family protein</fullName>
    </submittedName>
</protein>
<dbReference type="SUPFAM" id="SSF160925">
    <property type="entry name" value="PG1388-like"/>
    <property type="match status" value="1"/>
</dbReference>
<sequence>MSMTSMKKVIPILCILITISCQLSAQSIKDIWISMPDSIVPYLTIDLKKELVNNAKLSIKAQVINLLGDTTKVDTASDKYMKVVLSKRSTLELIELDKNTIALLMTFHGPLKDSNLSLYSKDWTLIKNKVKLSVTAIKPSPMSDEEYDECVKLMCPSLRQIAYLPDENVFLPKYSFPLLSGDNKEKANSILTQTKYKWDGSELKKVK</sequence>
<keyword evidence="2" id="KW-1185">Reference proteome</keyword>
<evidence type="ECO:0000313" key="1">
    <source>
        <dbReference type="EMBL" id="TXJ59148.1"/>
    </source>
</evidence>
<dbReference type="PROSITE" id="PS51257">
    <property type="entry name" value="PROKAR_LIPOPROTEIN"/>
    <property type="match status" value="1"/>
</dbReference>
<proteinExistence type="predicted"/>
<gene>
    <name evidence="1" type="ORF">ETF27_09740</name>
</gene>
<name>A0A5C8GD38_9BACT</name>
<evidence type="ECO:0000313" key="2">
    <source>
        <dbReference type="Proteomes" id="UP000321612"/>
    </source>
</evidence>
<comment type="caution">
    <text evidence="1">The sequence shown here is derived from an EMBL/GenBank/DDBJ whole genome shotgun (WGS) entry which is preliminary data.</text>
</comment>
<reference evidence="2" key="1">
    <citation type="submission" date="2019-05" db="EMBL/GenBank/DDBJ databases">
        <title>Prevotella brunnea sp. nov., isolated from a wound of a patient.</title>
        <authorList>
            <person name="Buhl M."/>
        </authorList>
    </citation>
    <scope>NUCLEOTIDE SEQUENCE [LARGE SCALE GENOMIC DNA]</scope>
    <source>
        <strain evidence="2">A2672</strain>
    </source>
</reference>
<dbReference type="EMBL" id="SDIK01000080">
    <property type="protein sequence ID" value="TXJ59148.1"/>
    <property type="molecule type" value="Genomic_DNA"/>
</dbReference>
<dbReference type="InterPro" id="IPR021670">
    <property type="entry name" value="DUF3256"/>
</dbReference>
<dbReference type="Proteomes" id="UP000321612">
    <property type="component" value="Unassembled WGS sequence"/>
</dbReference>
<accession>A0A5C8GD38</accession>